<comment type="caution">
    <text evidence="9">The sequence shown here is derived from an EMBL/GenBank/DDBJ whole genome shotgun (WGS) entry which is preliminary data.</text>
</comment>
<feature type="domain" description="Multidrug resistance protein MdtA-like C-terminal permuted SH3" evidence="8">
    <location>
        <begin position="315"/>
        <end position="371"/>
    </location>
</feature>
<keyword evidence="10" id="KW-1185">Reference proteome</keyword>
<dbReference type="Gene3D" id="2.40.50.100">
    <property type="match status" value="1"/>
</dbReference>
<evidence type="ECO:0000259" key="5">
    <source>
        <dbReference type="Pfam" id="PF25876"/>
    </source>
</evidence>
<proteinExistence type="inferred from homology"/>
<sequence length="400" mass="41992">MPIAAPEPHMTPHVPSGAPRLLRAGLFATSLAAVAALLTACGDQAPAQTQADAPQVVARPVQVTTVAFKPRDAEKTFVGVVRARREIDLAFRVGGKMVQRKVEVGDLVAPGDVVARMDPEDLRLELESARAELAAATANLNQTSAEDGRYRSLTAKGYSSTADLDRKSLAKEEAVGRIERAKRSLELAENRLSYAELVADAAGVVVATAAEPGQVVSSGQTIVRVARLDEKEAVVSLPETALADARASDAFVTLWAEPGRRIPANLRELSPQADATSRTYPARFTLTGADASVALGMTATVTLRPKDQQAVARLPLSAVIDRGHGPQVFVVDGASRTLAARPVTIAAYTEDQVLVAAGVAPGDEVVTLGVQTLLPGQKVRTSRLPGSTDMAAAGLKEIRP</sequence>
<comment type="similarity">
    <text evidence="2">Belongs to the membrane fusion protein (MFP) (TC 8.A.1) family.</text>
</comment>
<dbReference type="Pfam" id="PF25876">
    <property type="entry name" value="HH_MFP_RND"/>
    <property type="match status" value="1"/>
</dbReference>
<feature type="domain" description="CusB-like beta-barrel" evidence="7">
    <location>
        <begin position="235"/>
        <end position="305"/>
    </location>
</feature>
<feature type="domain" description="Multidrug resistance protein MdtA-like barrel-sandwich hybrid" evidence="6">
    <location>
        <begin position="86"/>
        <end position="222"/>
    </location>
</feature>
<dbReference type="Gene3D" id="2.40.420.20">
    <property type="match status" value="1"/>
</dbReference>
<dbReference type="PANTHER" id="PTHR30469:SF15">
    <property type="entry name" value="HLYD FAMILY OF SECRETION PROTEINS"/>
    <property type="match status" value="1"/>
</dbReference>
<dbReference type="Pfam" id="PF25917">
    <property type="entry name" value="BSH_RND"/>
    <property type="match status" value="1"/>
</dbReference>
<dbReference type="InterPro" id="IPR058627">
    <property type="entry name" value="MdtA-like_C"/>
</dbReference>
<evidence type="ECO:0000259" key="8">
    <source>
        <dbReference type="Pfam" id="PF25967"/>
    </source>
</evidence>
<dbReference type="InterPro" id="IPR006143">
    <property type="entry name" value="RND_pump_MFP"/>
</dbReference>
<dbReference type="Pfam" id="PF25954">
    <property type="entry name" value="Beta-barrel_RND_2"/>
    <property type="match status" value="1"/>
</dbReference>
<evidence type="ECO:0000256" key="1">
    <source>
        <dbReference type="ARBA" id="ARBA00004196"/>
    </source>
</evidence>
<protein>
    <submittedName>
        <fullName evidence="9">Efflux RND transporter periplasmic adaptor subunit</fullName>
    </submittedName>
</protein>
<dbReference type="NCBIfam" id="TIGR01730">
    <property type="entry name" value="RND_mfp"/>
    <property type="match status" value="1"/>
</dbReference>
<dbReference type="SUPFAM" id="SSF111369">
    <property type="entry name" value="HlyD-like secretion proteins"/>
    <property type="match status" value="1"/>
</dbReference>
<feature type="domain" description="Multidrug resistance protein MdtA-like alpha-helical hairpin" evidence="5">
    <location>
        <begin position="126"/>
        <end position="195"/>
    </location>
</feature>
<dbReference type="Gene3D" id="2.40.30.170">
    <property type="match status" value="1"/>
</dbReference>
<dbReference type="InterPro" id="IPR058624">
    <property type="entry name" value="MdtA-like_HH"/>
</dbReference>
<dbReference type="Pfam" id="PF25967">
    <property type="entry name" value="RND-MFP_C"/>
    <property type="match status" value="1"/>
</dbReference>
<keyword evidence="4" id="KW-0175">Coiled coil</keyword>
<accession>A0ABW6ZZF0</accession>
<evidence type="ECO:0000259" key="6">
    <source>
        <dbReference type="Pfam" id="PF25917"/>
    </source>
</evidence>
<name>A0ABW6ZZF0_9HYPH</name>
<keyword evidence="3" id="KW-0813">Transport</keyword>
<dbReference type="RefSeq" id="WP_393993795.1">
    <property type="nucleotide sequence ID" value="NZ_JBAFVH010000010.1"/>
</dbReference>
<dbReference type="Proteomes" id="UP001604002">
    <property type="component" value="Unassembled WGS sequence"/>
</dbReference>
<comment type="subcellular location">
    <subcellularLocation>
        <location evidence="1">Cell envelope</location>
    </subcellularLocation>
</comment>
<evidence type="ECO:0000313" key="9">
    <source>
        <dbReference type="EMBL" id="MFG1374125.1"/>
    </source>
</evidence>
<dbReference type="Gene3D" id="1.10.287.470">
    <property type="entry name" value="Helix hairpin bin"/>
    <property type="match status" value="1"/>
</dbReference>
<evidence type="ECO:0000256" key="4">
    <source>
        <dbReference type="SAM" id="Coils"/>
    </source>
</evidence>
<dbReference type="InterPro" id="IPR058625">
    <property type="entry name" value="MdtA-like_BSH"/>
</dbReference>
<evidence type="ECO:0000259" key="7">
    <source>
        <dbReference type="Pfam" id="PF25954"/>
    </source>
</evidence>
<gene>
    <name evidence="9" type="ORF">V5F32_18250</name>
</gene>
<organism evidence="9 10">
    <name type="scientific">Xanthobacter oligotrophicus</name>
    <dbReference type="NCBI Taxonomy" id="2607286"/>
    <lineage>
        <taxon>Bacteria</taxon>
        <taxon>Pseudomonadati</taxon>
        <taxon>Pseudomonadota</taxon>
        <taxon>Alphaproteobacteria</taxon>
        <taxon>Hyphomicrobiales</taxon>
        <taxon>Xanthobacteraceae</taxon>
        <taxon>Xanthobacter</taxon>
    </lineage>
</organism>
<dbReference type="InterPro" id="IPR058792">
    <property type="entry name" value="Beta-barrel_RND_2"/>
</dbReference>
<evidence type="ECO:0000256" key="3">
    <source>
        <dbReference type="ARBA" id="ARBA00022448"/>
    </source>
</evidence>
<evidence type="ECO:0000256" key="2">
    <source>
        <dbReference type="ARBA" id="ARBA00009477"/>
    </source>
</evidence>
<dbReference type="EMBL" id="JBAFVH010000010">
    <property type="protein sequence ID" value="MFG1374125.1"/>
    <property type="molecule type" value="Genomic_DNA"/>
</dbReference>
<dbReference type="PANTHER" id="PTHR30469">
    <property type="entry name" value="MULTIDRUG RESISTANCE PROTEIN MDTA"/>
    <property type="match status" value="1"/>
</dbReference>
<reference evidence="9 10" key="1">
    <citation type="submission" date="2024-02" db="EMBL/GenBank/DDBJ databases">
        <title>Expansion and revision of Xanthobacter and proposal of Roseixanthobacter gen. nov.</title>
        <authorList>
            <person name="Soltysiak M.P.M."/>
            <person name="Jalihal A."/>
            <person name="Ory A."/>
            <person name="Chrisophersen C."/>
            <person name="Lee A.D."/>
            <person name="Boulton J."/>
            <person name="Springer M."/>
        </authorList>
    </citation>
    <scope>NUCLEOTIDE SEQUENCE [LARGE SCALE GENOMIC DNA]</scope>
    <source>
        <strain evidence="9 10">23A</strain>
    </source>
</reference>
<feature type="coiled-coil region" evidence="4">
    <location>
        <begin position="171"/>
        <end position="198"/>
    </location>
</feature>
<evidence type="ECO:0000313" key="10">
    <source>
        <dbReference type="Proteomes" id="UP001604002"/>
    </source>
</evidence>